<protein>
    <recommendedName>
        <fullName evidence="2">SAF domain-containing protein</fullName>
    </recommendedName>
</protein>
<dbReference type="SMART" id="SM00858">
    <property type="entry name" value="SAF"/>
    <property type="match status" value="1"/>
</dbReference>
<dbReference type="STRING" id="980251.GCA_001642875_03603"/>
<dbReference type="Proteomes" id="UP000322214">
    <property type="component" value="Chromosome"/>
</dbReference>
<name>A0A5B9PBU9_9BACT</name>
<accession>A0A5B9PBU9</accession>
<evidence type="ECO:0000256" key="1">
    <source>
        <dbReference type="SAM" id="SignalP"/>
    </source>
</evidence>
<evidence type="ECO:0000259" key="2">
    <source>
        <dbReference type="SMART" id="SM00858"/>
    </source>
</evidence>
<sequence precursor="true">MPSRFKWKTSTLFWATAVVAAFFAGRTATMESVLIATRDLPRRHIVQDGDFRLEYRLSRNIPASAVRTLAYADGKSLSVPIQNSEMVLAANFSDRTMYSFAFPPGYKVVNVRIRPNTDPLIMHLLMRGDGVGLSANVDGAETVLETSPIQIFHSVPDSDIVGLLVDQETAETISRVRKTGESFRLVNP</sequence>
<dbReference type="InterPro" id="IPR013974">
    <property type="entry name" value="SAF"/>
</dbReference>
<feature type="signal peptide" evidence="1">
    <location>
        <begin position="1"/>
        <end position="20"/>
    </location>
</feature>
<feature type="chain" id="PRO_5022785178" description="SAF domain-containing protein" evidence="1">
    <location>
        <begin position="21"/>
        <end position="188"/>
    </location>
</feature>
<reference evidence="3 4" key="1">
    <citation type="submission" date="2019-08" db="EMBL/GenBank/DDBJ databases">
        <title>Deep-cultivation of Planctomycetes and their phenomic and genomic characterization uncovers novel biology.</title>
        <authorList>
            <person name="Wiegand S."/>
            <person name="Jogler M."/>
            <person name="Boedeker C."/>
            <person name="Pinto D."/>
            <person name="Vollmers J."/>
            <person name="Rivas-Marin E."/>
            <person name="Kohn T."/>
            <person name="Peeters S.H."/>
            <person name="Heuer A."/>
            <person name="Rast P."/>
            <person name="Oberbeckmann S."/>
            <person name="Bunk B."/>
            <person name="Jeske O."/>
            <person name="Meyerdierks A."/>
            <person name="Storesund J.E."/>
            <person name="Kallscheuer N."/>
            <person name="Luecker S."/>
            <person name="Lage O.M."/>
            <person name="Pohl T."/>
            <person name="Merkel B.J."/>
            <person name="Hornburger P."/>
            <person name="Mueller R.-W."/>
            <person name="Bruemmer F."/>
            <person name="Labrenz M."/>
            <person name="Spormann A.M."/>
            <person name="Op den Camp H."/>
            <person name="Overmann J."/>
            <person name="Amann R."/>
            <person name="Jetten M.S.M."/>
            <person name="Mascher T."/>
            <person name="Medema M.H."/>
            <person name="Devos D.P."/>
            <person name="Kaster A.-K."/>
            <person name="Ovreas L."/>
            <person name="Rohde M."/>
            <person name="Galperin M.Y."/>
            <person name="Jogler C."/>
        </authorList>
    </citation>
    <scope>NUCLEOTIDE SEQUENCE [LARGE SCALE GENOMIC DNA]</scope>
    <source>
        <strain evidence="3 4">FC18</strain>
    </source>
</reference>
<gene>
    <name evidence="3" type="ORF">MFFC18_18370</name>
</gene>
<dbReference type="EMBL" id="CP042912">
    <property type="protein sequence ID" value="QEG21976.1"/>
    <property type="molecule type" value="Genomic_DNA"/>
</dbReference>
<dbReference type="KEGG" id="mff:MFFC18_18370"/>
<dbReference type="AlphaFoldDB" id="A0A5B9PBU9"/>
<dbReference type="RefSeq" id="WP_075082335.1">
    <property type="nucleotide sequence ID" value="NZ_CP042912.1"/>
</dbReference>
<keyword evidence="4" id="KW-1185">Reference proteome</keyword>
<keyword evidence="1" id="KW-0732">Signal</keyword>
<feature type="domain" description="SAF" evidence="2">
    <location>
        <begin position="31"/>
        <end position="93"/>
    </location>
</feature>
<organism evidence="3 4">
    <name type="scientific">Mariniblastus fucicola</name>
    <dbReference type="NCBI Taxonomy" id="980251"/>
    <lineage>
        <taxon>Bacteria</taxon>
        <taxon>Pseudomonadati</taxon>
        <taxon>Planctomycetota</taxon>
        <taxon>Planctomycetia</taxon>
        <taxon>Pirellulales</taxon>
        <taxon>Pirellulaceae</taxon>
        <taxon>Mariniblastus</taxon>
    </lineage>
</organism>
<evidence type="ECO:0000313" key="4">
    <source>
        <dbReference type="Proteomes" id="UP000322214"/>
    </source>
</evidence>
<dbReference type="CDD" id="cd11614">
    <property type="entry name" value="SAF_CpaB_FlgA_like"/>
    <property type="match status" value="1"/>
</dbReference>
<proteinExistence type="predicted"/>
<evidence type="ECO:0000313" key="3">
    <source>
        <dbReference type="EMBL" id="QEG21976.1"/>
    </source>
</evidence>